<sequence length="195" mass="22627">ADVVSTTTYLINRGPLVTIGFKIPEEEWKIKDVSLCHLKVFGCISYIRVRDADREKLDLKAKKCIFIGNGANDMGYRFWDDQNRKIIRSRDITFNEYAVYKDKLETNVEAEKQPAEKQEAVLDDITKDNIVRKCESLENRKVEKTTPVTPVIEVRRSRKVIRPPHRFSPLANYLLLTDDGELLCYHEAFQMDDAT</sequence>
<evidence type="ECO:0000259" key="1">
    <source>
        <dbReference type="Pfam" id="PF25597"/>
    </source>
</evidence>
<protein>
    <submittedName>
        <fullName evidence="2">Retrovirus-related Pol polyprotein from transposon TNT 1-94</fullName>
    </submittedName>
</protein>
<dbReference type="Pfam" id="PF25597">
    <property type="entry name" value="SH3_retrovirus"/>
    <property type="match status" value="1"/>
</dbReference>
<dbReference type="InterPro" id="IPR057670">
    <property type="entry name" value="SH3_retrovirus"/>
</dbReference>
<proteinExistence type="predicted"/>
<dbReference type="Gramene" id="C.cajan_28001.t">
    <property type="protein sequence ID" value="C.cajan_28001.t.cds1"/>
    <property type="gene ID" value="C.cajan_28001"/>
</dbReference>
<dbReference type="InterPro" id="IPR039537">
    <property type="entry name" value="Retrotran_Ty1/copia-like"/>
</dbReference>
<dbReference type="PANTHER" id="PTHR42648">
    <property type="entry name" value="TRANSPOSASE, PUTATIVE-RELATED"/>
    <property type="match status" value="1"/>
</dbReference>
<reference evidence="2" key="1">
    <citation type="journal article" date="2012" name="Nat. Biotechnol.">
        <title>Draft genome sequence of pigeonpea (Cajanus cajan), an orphan legume crop of resource-poor farmers.</title>
        <authorList>
            <person name="Varshney R.K."/>
            <person name="Chen W."/>
            <person name="Li Y."/>
            <person name="Bharti A.K."/>
            <person name="Saxena R.K."/>
            <person name="Schlueter J.A."/>
            <person name="Donoghue M.T."/>
            <person name="Azam S."/>
            <person name="Fan G."/>
            <person name="Whaley A.M."/>
            <person name="Farmer A.D."/>
            <person name="Sheridan J."/>
            <person name="Iwata A."/>
            <person name="Tuteja R."/>
            <person name="Penmetsa R.V."/>
            <person name="Wu W."/>
            <person name="Upadhyaya H.D."/>
            <person name="Yang S.P."/>
            <person name="Shah T."/>
            <person name="Saxena K.B."/>
            <person name="Michael T."/>
            <person name="McCombie W.R."/>
            <person name="Yang B."/>
            <person name="Zhang G."/>
            <person name="Yang H."/>
            <person name="Wang J."/>
            <person name="Spillane C."/>
            <person name="Cook D.R."/>
            <person name="May G.D."/>
            <person name="Xu X."/>
            <person name="Jackson S.A."/>
        </authorList>
    </citation>
    <scope>NUCLEOTIDE SEQUENCE [LARGE SCALE GENOMIC DNA]</scope>
</reference>
<dbReference type="AlphaFoldDB" id="A0A151RLI3"/>
<keyword evidence="3" id="KW-1185">Reference proteome</keyword>
<name>A0A151RLI3_CAJCA</name>
<dbReference type="EMBL" id="KQ483666">
    <property type="protein sequence ID" value="KYP43436.1"/>
    <property type="molecule type" value="Genomic_DNA"/>
</dbReference>
<evidence type="ECO:0000313" key="3">
    <source>
        <dbReference type="Proteomes" id="UP000075243"/>
    </source>
</evidence>
<organism evidence="2 3">
    <name type="scientific">Cajanus cajan</name>
    <name type="common">Pigeon pea</name>
    <name type="synonym">Cajanus indicus</name>
    <dbReference type="NCBI Taxonomy" id="3821"/>
    <lineage>
        <taxon>Eukaryota</taxon>
        <taxon>Viridiplantae</taxon>
        <taxon>Streptophyta</taxon>
        <taxon>Embryophyta</taxon>
        <taxon>Tracheophyta</taxon>
        <taxon>Spermatophyta</taxon>
        <taxon>Magnoliopsida</taxon>
        <taxon>eudicotyledons</taxon>
        <taxon>Gunneridae</taxon>
        <taxon>Pentapetalae</taxon>
        <taxon>rosids</taxon>
        <taxon>fabids</taxon>
        <taxon>Fabales</taxon>
        <taxon>Fabaceae</taxon>
        <taxon>Papilionoideae</taxon>
        <taxon>50 kb inversion clade</taxon>
        <taxon>NPAAA clade</taxon>
        <taxon>indigoferoid/millettioid clade</taxon>
        <taxon>Phaseoleae</taxon>
        <taxon>Cajanus</taxon>
    </lineage>
</organism>
<dbReference type="PANTHER" id="PTHR42648:SF28">
    <property type="entry name" value="TRANSPOSON-ENCODED PROTEIN WITH RIBONUCLEASE H-LIKE AND RETROVIRUS ZINC FINGER-LIKE DOMAINS"/>
    <property type="match status" value="1"/>
</dbReference>
<evidence type="ECO:0000313" key="2">
    <source>
        <dbReference type="EMBL" id="KYP43436.1"/>
    </source>
</evidence>
<accession>A0A151RLI3</accession>
<dbReference type="Proteomes" id="UP000075243">
    <property type="component" value="Unassembled WGS sequence"/>
</dbReference>
<feature type="non-terminal residue" evidence="2">
    <location>
        <position position="1"/>
    </location>
</feature>
<gene>
    <name evidence="2" type="ORF">KK1_035081</name>
</gene>
<feature type="domain" description="Retroviral polymerase SH3-like" evidence="1">
    <location>
        <begin position="43"/>
        <end position="105"/>
    </location>
</feature>
<dbReference type="OMA" id="ELLCYHE"/>